<comment type="caution">
    <text evidence="2">The sequence shown here is derived from an EMBL/GenBank/DDBJ whole genome shotgun (WGS) entry which is preliminary data.</text>
</comment>
<gene>
    <name evidence="2" type="ORF">HAU20_00620</name>
</gene>
<keyword evidence="3" id="KW-1185">Reference proteome</keyword>
<name>A0AA41CNR7_WEICO</name>
<proteinExistence type="predicted"/>
<accession>A0AA41CNR7</accession>
<feature type="transmembrane region" description="Helical" evidence="1">
    <location>
        <begin position="6"/>
        <end position="23"/>
    </location>
</feature>
<evidence type="ECO:0000313" key="3">
    <source>
        <dbReference type="Proteomes" id="UP000728106"/>
    </source>
</evidence>
<reference evidence="2 3" key="1">
    <citation type="journal article" date="2021" name="Int. J. Food Microbiol.">
        <title>Safety demonstration of a microbial species for use in the food chain: Weissella confusa.</title>
        <authorList>
            <person name="Bourdichon F."/>
            <person name="Patrone V."/>
            <person name="Fontana A."/>
            <person name="Milani G."/>
            <person name="Morelli L."/>
        </authorList>
    </citation>
    <scope>NUCLEOTIDE SEQUENCE [LARGE SCALE GENOMIC DNA]</scope>
    <source>
        <strain evidence="2 3">CCUG 43002</strain>
    </source>
</reference>
<keyword evidence="1" id="KW-1133">Transmembrane helix</keyword>
<sequence>MGLYDFYFFAFGFFAATAFWRWVTVRRQNKPYKSIDTETLMISAVANAIYWGRSHLGSDAMKLLPAEKIAEQWWESGKVNK</sequence>
<dbReference type="Proteomes" id="UP000728106">
    <property type="component" value="Unassembled WGS sequence"/>
</dbReference>
<protein>
    <submittedName>
        <fullName evidence="2">Uncharacterized protein</fullName>
    </submittedName>
</protein>
<evidence type="ECO:0000256" key="1">
    <source>
        <dbReference type="SAM" id="Phobius"/>
    </source>
</evidence>
<keyword evidence="1" id="KW-0472">Membrane</keyword>
<dbReference type="RefSeq" id="WP_199467918.1">
    <property type="nucleotide sequence ID" value="NZ_JAAOCP010000001.1"/>
</dbReference>
<organism evidence="2 3">
    <name type="scientific">Weissella confusa</name>
    <name type="common">Lactobacillus confusus</name>
    <dbReference type="NCBI Taxonomy" id="1583"/>
    <lineage>
        <taxon>Bacteria</taxon>
        <taxon>Bacillati</taxon>
        <taxon>Bacillota</taxon>
        <taxon>Bacilli</taxon>
        <taxon>Lactobacillales</taxon>
        <taxon>Lactobacillaceae</taxon>
        <taxon>Weissella</taxon>
    </lineage>
</organism>
<dbReference type="EMBL" id="JAAOCP010000001">
    <property type="protein sequence ID" value="MBJ7637925.1"/>
    <property type="molecule type" value="Genomic_DNA"/>
</dbReference>
<evidence type="ECO:0000313" key="2">
    <source>
        <dbReference type="EMBL" id="MBJ7637925.1"/>
    </source>
</evidence>
<dbReference type="AlphaFoldDB" id="A0AA41CNR7"/>
<keyword evidence="1" id="KW-0812">Transmembrane</keyword>